<name>A0A0B8NRC6_9VIBR</name>
<proteinExistence type="predicted"/>
<accession>A0A0B8NRC6</accession>
<evidence type="ECO:0000313" key="2">
    <source>
        <dbReference type="Proteomes" id="UP000031671"/>
    </source>
</evidence>
<reference evidence="1 2" key="2">
    <citation type="submission" date="2015-01" db="EMBL/GenBank/DDBJ databases">
        <authorList>
            <consortium name="NBRP consortium"/>
            <person name="Sawabe T."/>
            <person name="Meirelles P."/>
            <person name="Feng G."/>
            <person name="Sayaka M."/>
            <person name="Hattori M."/>
            <person name="Ohkuma M."/>
        </authorList>
    </citation>
    <scope>NUCLEOTIDE SEQUENCE [LARGE SCALE GENOMIC DNA]</scope>
    <source>
        <strain evidence="2">JCM 19231</strain>
    </source>
</reference>
<comment type="caution">
    <text evidence="1">The sequence shown here is derived from an EMBL/GenBank/DDBJ whole genome shotgun (WGS) entry which is preliminary data.</text>
</comment>
<organism evidence="1 2">
    <name type="scientific">Vibrio ishigakensis</name>
    <dbReference type="NCBI Taxonomy" id="1481914"/>
    <lineage>
        <taxon>Bacteria</taxon>
        <taxon>Pseudomonadati</taxon>
        <taxon>Pseudomonadota</taxon>
        <taxon>Gammaproteobacteria</taxon>
        <taxon>Vibrionales</taxon>
        <taxon>Vibrionaceae</taxon>
        <taxon>Vibrio</taxon>
    </lineage>
</organism>
<sequence length="39" mass="4395">MGWLAGFVISGIALDYFNSVLGFFLFPTAFVPNWLIALW</sequence>
<reference evidence="1 2" key="1">
    <citation type="submission" date="2015-01" db="EMBL/GenBank/DDBJ databases">
        <title>Vibrio sp. C1 JCM 19231 whole genome shotgun sequence.</title>
        <authorList>
            <person name="Sawabe T."/>
            <person name="Meirelles P."/>
            <person name="Feng G."/>
            <person name="Sayaka M."/>
            <person name="Hattori M."/>
            <person name="Ohkuma M."/>
        </authorList>
    </citation>
    <scope>NUCLEOTIDE SEQUENCE [LARGE SCALE GENOMIC DNA]</scope>
    <source>
        <strain evidence="2">JCM 19231</strain>
    </source>
</reference>
<dbReference type="EMBL" id="BBRZ01000007">
    <property type="protein sequence ID" value="GAM54847.1"/>
    <property type="molecule type" value="Genomic_DNA"/>
</dbReference>
<evidence type="ECO:0000313" key="1">
    <source>
        <dbReference type="EMBL" id="GAM54847.1"/>
    </source>
</evidence>
<protein>
    <submittedName>
        <fullName evidence="1">Uncharacterized protein</fullName>
    </submittedName>
</protein>
<keyword evidence="2" id="KW-1185">Reference proteome</keyword>
<gene>
    <name evidence="1" type="ORF">JCM19231_4583</name>
</gene>
<dbReference type="AlphaFoldDB" id="A0A0B8NRC6"/>
<dbReference type="Proteomes" id="UP000031671">
    <property type="component" value="Unassembled WGS sequence"/>
</dbReference>